<evidence type="ECO:0000313" key="2">
    <source>
        <dbReference type="EMBL" id="KAB8546933.1"/>
    </source>
</evidence>
<feature type="compositionally biased region" description="Basic and acidic residues" evidence="1">
    <location>
        <begin position="35"/>
        <end position="66"/>
    </location>
</feature>
<dbReference type="EMBL" id="VIBQ01000060">
    <property type="protein sequence ID" value="KAB8546933.1"/>
    <property type="molecule type" value="Genomic_DNA"/>
</dbReference>
<name>A0A5N6L1Y4_9ROSI</name>
<evidence type="ECO:0000256" key="1">
    <source>
        <dbReference type="SAM" id="MobiDB-lite"/>
    </source>
</evidence>
<feature type="region of interest" description="Disordered" evidence="1">
    <location>
        <begin position="20"/>
        <end position="66"/>
    </location>
</feature>
<comment type="caution">
    <text evidence="2">The sequence shown here is derived from an EMBL/GenBank/DDBJ whole genome shotgun (WGS) entry which is preliminary data.</text>
</comment>
<sequence>MDYEVLATVANLEKYLGFLPTRGSGVTSQPRKRPTHETSKKPIVEATKKVAADKGKDKGKAGEPSKKFAIEKGKRKVEEAFPRTHVVARVPTPMTPLRLIDKPEELPSKKRKTMPLNPQDAFARVMGALVEEFKMPATNTLLDLMDILGIPYDDAHPIAARPLNVVPTELMAPSSSDSSEAPDVGQILEKVSAQRSGSPQKSEGRAIEVENDVRMELTSEDKTTPGIVSGAKAKLILIATLTKIEVEPEVSPAIMVCTPTLQENLPQNEVEEAKAGS</sequence>
<keyword evidence="3" id="KW-1185">Reference proteome</keyword>
<organism evidence="2 3">
    <name type="scientific">Carpinus fangiana</name>
    <dbReference type="NCBI Taxonomy" id="176857"/>
    <lineage>
        <taxon>Eukaryota</taxon>
        <taxon>Viridiplantae</taxon>
        <taxon>Streptophyta</taxon>
        <taxon>Embryophyta</taxon>
        <taxon>Tracheophyta</taxon>
        <taxon>Spermatophyta</taxon>
        <taxon>Magnoliopsida</taxon>
        <taxon>eudicotyledons</taxon>
        <taxon>Gunneridae</taxon>
        <taxon>Pentapetalae</taxon>
        <taxon>rosids</taxon>
        <taxon>fabids</taxon>
        <taxon>Fagales</taxon>
        <taxon>Betulaceae</taxon>
        <taxon>Carpinus</taxon>
    </lineage>
</organism>
<dbReference type="AlphaFoldDB" id="A0A5N6L1Y4"/>
<reference evidence="2 3" key="1">
    <citation type="submission" date="2019-06" db="EMBL/GenBank/DDBJ databases">
        <title>A chromosomal-level reference genome of Carpinus fangiana (Coryloideae, Betulaceae).</title>
        <authorList>
            <person name="Yang X."/>
            <person name="Wang Z."/>
            <person name="Zhang L."/>
            <person name="Hao G."/>
            <person name="Liu J."/>
            <person name="Yang Y."/>
        </authorList>
    </citation>
    <scope>NUCLEOTIDE SEQUENCE [LARGE SCALE GENOMIC DNA]</scope>
    <source>
        <strain evidence="2">Cfa_2016G</strain>
        <tissue evidence="2">Leaf</tissue>
    </source>
</reference>
<accession>A0A5N6L1Y4</accession>
<protein>
    <submittedName>
        <fullName evidence="2">Uncharacterized protein</fullName>
    </submittedName>
</protein>
<dbReference type="Proteomes" id="UP000327013">
    <property type="component" value="Unassembled WGS sequence"/>
</dbReference>
<proteinExistence type="predicted"/>
<gene>
    <name evidence="2" type="ORF">FH972_025614</name>
</gene>
<evidence type="ECO:0000313" key="3">
    <source>
        <dbReference type="Proteomes" id="UP000327013"/>
    </source>
</evidence>